<dbReference type="PANTHER" id="PTHR45758:SF4">
    <property type="entry name" value="MITOFERRIN-1"/>
    <property type="match status" value="1"/>
</dbReference>
<keyword evidence="7 8" id="KW-0472">Membrane</keyword>
<dbReference type="eggNOG" id="KOG0760">
    <property type="taxonomic scope" value="Eukaryota"/>
</dbReference>
<keyword evidence="3 9" id="KW-0813">Transport</keyword>
<evidence type="ECO:0000256" key="2">
    <source>
        <dbReference type="ARBA" id="ARBA00006375"/>
    </source>
</evidence>
<keyword evidence="5" id="KW-1133">Transmembrane helix</keyword>
<proteinExistence type="inferred from homology"/>
<dbReference type="KEGG" id="smo:SELMODRAFT_432650"/>
<feature type="repeat" description="Solcar" evidence="8">
    <location>
        <begin position="29"/>
        <end position="119"/>
    </location>
</feature>
<dbReference type="EMBL" id="GL378173">
    <property type="protein sequence ID" value="EFJ04186.1"/>
    <property type="molecule type" value="Genomic_DNA"/>
</dbReference>
<dbReference type="PROSITE" id="PS50920">
    <property type="entry name" value="SOLCAR"/>
    <property type="match status" value="1"/>
</dbReference>
<evidence type="ECO:0000256" key="8">
    <source>
        <dbReference type="PROSITE-ProRule" id="PRU00282"/>
    </source>
</evidence>
<name>D8TGN2_SELML</name>
<sequence>IPFTGVHFAAYEAAKKILSELYPDQAGDDHLLTHVAAGGTAGALASGITTPFDVVKTRLQCQGVCGATKYSTSSVTQVVKEIVRREGSAALFKGLKPRVLFHTPAAAISWSTYEAVVSRTWEANYERLYCLKLQYFAYIVLALYFESKKL</sequence>
<dbReference type="AlphaFoldDB" id="D8TGN2"/>
<feature type="non-terminal residue" evidence="10">
    <location>
        <position position="1"/>
    </location>
</feature>
<keyword evidence="4 8" id="KW-0812">Transmembrane</keyword>
<keyword evidence="11" id="KW-1185">Reference proteome</keyword>
<evidence type="ECO:0000256" key="4">
    <source>
        <dbReference type="ARBA" id="ARBA00022692"/>
    </source>
</evidence>
<evidence type="ECO:0000313" key="11">
    <source>
        <dbReference type="Proteomes" id="UP000001514"/>
    </source>
</evidence>
<dbReference type="OrthoDB" id="276989at2759"/>
<dbReference type="InParanoid" id="D8TGN2"/>
<comment type="subcellular location">
    <subcellularLocation>
        <location evidence="1">Mitochondrion membrane</location>
        <topology evidence="1">Multi-pass membrane protein</topology>
    </subcellularLocation>
</comment>
<dbReference type="Gramene" id="EFJ04186">
    <property type="protein sequence ID" value="EFJ04186"/>
    <property type="gene ID" value="SELMODRAFT_432650"/>
</dbReference>
<organism evidence="11">
    <name type="scientific">Selaginella moellendorffii</name>
    <name type="common">Spikemoss</name>
    <dbReference type="NCBI Taxonomy" id="88036"/>
    <lineage>
        <taxon>Eukaryota</taxon>
        <taxon>Viridiplantae</taxon>
        <taxon>Streptophyta</taxon>
        <taxon>Embryophyta</taxon>
        <taxon>Tracheophyta</taxon>
        <taxon>Lycopodiopsida</taxon>
        <taxon>Selaginellales</taxon>
        <taxon>Selaginellaceae</taxon>
        <taxon>Selaginella</taxon>
    </lineage>
</organism>
<dbReference type="OMA" id="WEANYER"/>
<protein>
    <recommendedName>
        <fullName evidence="12">Mitochondrial carrier protein</fullName>
    </recommendedName>
</protein>
<dbReference type="SUPFAM" id="SSF103506">
    <property type="entry name" value="Mitochondrial carrier"/>
    <property type="match status" value="1"/>
</dbReference>
<accession>D8TGN2</accession>
<dbReference type="PANTHER" id="PTHR45758">
    <property type="entry name" value="MITOFERRIN-1-RELATED"/>
    <property type="match status" value="1"/>
</dbReference>
<evidence type="ECO:0000256" key="1">
    <source>
        <dbReference type="ARBA" id="ARBA00004225"/>
    </source>
</evidence>
<evidence type="ECO:0000256" key="3">
    <source>
        <dbReference type="ARBA" id="ARBA00022448"/>
    </source>
</evidence>
<dbReference type="Proteomes" id="UP000001514">
    <property type="component" value="Unassembled WGS sequence"/>
</dbReference>
<comment type="similarity">
    <text evidence="2 9">Belongs to the mitochondrial carrier (TC 2.A.29) family.</text>
</comment>
<dbReference type="InterPro" id="IPR023395">
    <property type="entry name" value="MCP_dom_sf"/>
</dbReference>
<dbReference type="GO" id="GO:0031966">
    <property type="term" value="C:mitochondrial membrane"/>
    <property type="evidence" value="ECO:0007669"/>
    <property type="project" value="UniProtKB-SubCell"/>
</dbReference>
<evidence type="ECO:0000256" key="7">
    <source>
        <dbReference type="ARBA" id="ARBA00023136"/>
    </source>
</evidence>
<dbReference type="Pfam" id="PF00153">
    <property type="entry name" value="Mito_carr"/>
    <property type="match status" value="1"/>
</dbReference>
<dbReference type="GO" id="GO:0048250">
    <property type="term" value="P:iron import into the mitochondrion"/>
    <property type="evidence" value="ECO:0007669"/>
    <property type="project" value="UniProtKB-ARBA"/>
</dbReference>
<dbReference type="Gene3D" id="1.50.40.10">
    <property type="entry name" value="Mitochondrial carrier domain"/>
    <property type="match status" value="1"/>
</dbReference>
<reference evidence="10 11" key="1">
    <citation type="journal article" date="2011" name="Science">
        <title>The Selaginella genome identifies genetic changes associated with the evolution of vascular plants.</title>
        <authorList>
            <person name="Banks J.A."/>
            <person name="Nishiyama T."/>
            <person name="Hasebe M."/>
            <person name="Bowman J.L."/>
            <person name="Gribskov M."/>
            <person name="dePamphilis C."/>
            <person name="Albert V.A."/>
            <person name="Aono N."/>
            <person name="Aoyama T."/>
            <person name="Ambrose B.A."/>
            <person name="Ashton N.W."/>
            <person name="Axtell M.J."/>
            <person name="Barker E."/>
            <person name="Barker M.S."/>
            <person name="Bennetzen J.L."/>
            <person name="Bonawitz N.D."/>
            <person name="Chapple C."/>
            <person name="Cheng C."/>
            <person name="Correa L.G."/>
            <person name="Dacre M."/>
            <person name="DeBarry J."/>
            <person name="Dreyer I."/>
            <person name="Elias M."/>
            <person name="Engstrom E.M."/>
            <person name="Estelle M."/>
            <person name="Feng L."/>
            <person name="Finet C."/>
            <person name="Floyd S.K."/>
            <person name="Frommer W.B."/>
            <person name="Fujita T."/>
            <person name="Gramzow L."/>
            <person name="Gutensohn M."/>
            <person name="Harholt J."/>
            <person name="Hattori M."/>
            <person name="Heyl A."/>
            <person name="Hirai T."/>
            <person name="Hiwatashi Y."/>
            <person name="Ishikawa M."/>
            <person name="Iwata M."/>
            <person name="Karol K.G."/>
            <person name="Koehler B."/>
            <person name="Kolukisaoglu U."/>
            <person name="Kubo M."/>
            <person name="Kurata T."/>
            <person name="Lalonde S."/>
            <person name="Li K."/>
            <person name="Li Y."/>
            <person name="Litt A."/>
            <person name="Lyons E."/>
            <person name="Manning G."/>
            <person name="Maruyama T."/>
            <person name="Michael T.P."/>
            <person name="Mikami K."/>
            <person name="Miyazaki S."/>
            <person name="Morinaga S."/>
            <person name="Murata T."/>
            <person name="Mueller-Roeber B."/>
            <person name="Nelson D.R."/>
            <person name="Obara M."/>
            <person name="Oguri Y."/>
            <person name="Olmstead R.G."/>
            <person name="Onodera N."/>
            <person name="Petersen B.L."/>
            <person name="Pils B."/>
            <person name="Prigge M."/>
            <person name="Rensing S.A."/>
            <person name="Riano-Pachon D.M."/>
            <person name="Roberts A.W."/>
            <person name="Sato Y."/>
            <person name="Scheller H.V."/>
            <person name="Schulz B."/>
            <person name="Schulz C."/>
            <person name="Shakirov E.V."/>
            <person name="Shibagaki N."/>
            <person name="Shinohara N."/>
            <person name="Shippen D.E."/>
            <person name="Soerensen I."/>
            <person name="Sotooka R."/>
            <person name="Sugimoto N."/>
            <person name="Sugita M."/>
            <person name="Sumikawa N."/>
            <person name="Tanurdzic M."/>
            <person name="Theissen G."/>
            <person name="Ulvskov P."/>
            <person name="Wakazuki S."/>
            <person name="Weng J.K."/>
            <person name="Willats W.W."/>
            <person name="Wipf D."/>
            <person name="Wolf P.G."/>
            <person name="Yang L."/>
            <person name="Zimmer A.D."/>
            <person name="Zhu Q."/>
            <person name="Mitros T."/>
            <person name="Hellsten U."/>
            <person name="Loque D."/>
            <person name="Otillar R."/>
            <person name="Salamov A."/>
            <person name="Schmutz J."/>
            <person name="Shapiro H."/>
            <person name="Lindquist E."/>
            <person name="Lucas S."/>
            <person name="Rokhsar D."/>
            <person name="Grigoriev I.V."/>
        </authorList>
    </citation>
    <scope>NUCLEOTIDE SEQUENCE [LARGE SCALE GENOMIC DNA]</scope>
</reference>
<evidence type="ECO:0000256" key="9">
    <source>
        <dbReference type="RuleBase" id="RU000488"/>
    </source>
</evidence>
<evidence type="ECO:0008006" key="12">
    <source>
        <dbReference type="Google" id="ProtNLM"/>
    </source>
</evidence>
<evidence type="ECO:0000313" key="10">
    <source>
        <dbReference type="EMBL" id="EFJ04186.1"/>
    </source>
</evidence>
<gene>
    <name evidence="10" type="ORF">SELMODRAFT_432650</name>
</gene>
<dbReference type="STRING" id="88036.D8TGN2"/>
<dbReference type="InterPro" id="IPR018108">
    <property type="entry name" value="MCP_transmembrane"/>
</dbReference>
<keyword evidence="6" id="KW-0496">Mitochondrion</keyword>
<evidence type="ECO:0000256" key="6">
    <source>
        <dbReference type="ARBA" id="ARBA00023128"/>
    </source>
</evidence>
<evidence type="ECO:0000256" key="5">
    <source>
        <dbReference type="ARBA" id="ARBA00022989"/>
    </source>
</evidence>
<dbReference type="HOGENOM" id="CLU_015166_15_0_1"/>
<dbReference type="GO" id="GO:0005381">
    <property type="term" value="F:iron ion transmembrane transporter activity"/>
    <property type="evidence" value="ECO:0007669"/>
    <property type="project" value="UniProtKB-ARBA"/>
</dbReference>